<gene>
    <name evidence="1" type="ORF">BV898_19424</name>
</gene>
<evidence type="ECO:0000313" key="1">
    <source>
        <dbReference type="EMBL" id="OWA55039.1"/>
    </source>
</evidence>
<keyword evidence="2" id="KW-1185">Reference proteome</keyword>
<organism evidence="1 2">
    <name type="scientific">Hypsibius exemplaris</name>
    <name type="common">Freshwater tardigrade</name>
    <dbReference type="NCBI Taxonomy" id="2072580"/>
    <lineage>
        <taxon>Eukaryota</taxon>
        <taxon>Metazoa</taxon>
        <taxon>Ecdysozoa</taxon>
        <taxon>Tardigrada</taxon>
        <taxon>Eutardigrada</taxon>
        <taxon>Parachela</taxon>
        <taxon>Hypsibioidea</taxon>
        <taxon>Hypsibiidae</taxon>
        <taxon>Hypsibius</taxon>
    </lineage>
</organism>
<name>A0A9X6RNX7_HYPEX</name>
<dbReference type="AlphaFoldDB" id="A0A9X6RNX7"/>
<sequence>MDELLNELQAEQKQKKFLWWSGPSWTKSVRSIVGFYKGLDGKADIWVAKDLLENAQTKDNDVHSYASLLMWGAWLCQPRTLSLLRTSKCRALHLSNYLARRIWRPCTVNELKDKKSGRKWNAEMKYPNDLTKTWRRTFYDHGTSAKESA</sequence>
<dbReference type="Proteomes" id="UP000192578">
    <property type="component" value="Unassembled WGS sequence"/>
</dbReference>
<reference evidence="2" key="1">
    <citation type="submission" date="2017-01" db="EMBL/GenBank/DDBJ databases">
        <title>Comparative genomics of anhydrobiosis in the tardigrade Hypsibius dujardini.</title>
        <authorList>
            <person name="Yoshida Y."/>
            <person name="Koutsovoulos G."/>
            <person name="Laetsch D."/>
            <person name="Stevens L."/>
            <person name="Kumar S."/>
            <person name="Horikawa D."/>
            <person name="Ishino K."/>
            <person name="Komine S."/>
            <person name="Tomita M."/>
            <person name="Blaxter M."/>
            <person name="Arakawa K."/>
        </authorList>
    </citation>
    <scope>NUCLEOTIDE SEQUENCE [LARGE SCALE GENOMIC DNA]</scope>
    <source>
        <strain evidence="2">Z151</strain>
    </source>
</reference>
<accession>A0A9X6RNX7</accession>
<dbReference type="EMBL" id="MTYJ01000516">
    <property type="protein sequence ID" value="OWA55039.1"/>
    <property type="molecule type" value="Genomic_DNA"/>
</dbReference>
<protein>
    <submittedName>
        <fullName evidence="1">Uncharacterized protein</fullName>
    </submittedName>
</protein>
<proteinExistence type="predicted"/>
<comment type="caution">
    <text evidence="1">The sequence shown here is derived from an EMBL/GenBank/DDBJ whole genome shotgun (WGS) entry which is preliminary data.</text>
</comment>
<evidence type="ECO:0000313" key="2">
    <source>
        <dbReference type="Proteomes" id="UP000192578"/>
    </source>
</evidence>